<name>A0A8H7CAL5_9AGAR</name>
<dbReference type="EMBL" id="JACAZI010000033">
    <property type="protein sequence ID" value="KAF7330325.1"/>
    <property type="molecule type" value="Genomic_DNA"/>
</dbReference>
<evidence type="ECO:0000256" key="5">
    <source>
        <dbReference type="PROSITE-ProRule" id="PRU10072"/>
    </source>
</evidence>
<dbReference type="OrthoDB" id="10031947at2759"/>
<dbReference type="GO" id="GO:0004844">
    <property type="term" value="F:uracil DNA N-glycosylase activity"/>
    <property type="evidence" value="ECO:0007669"/>
    <property type="project" value="InterPro"/>
</dbReference>
<organism evidence="8 9">
    <name type="scientific">Mycena venus</name>
    <dbReference type="NCBI Taxonomy" id="2733690"/>
    <lineage>
        <taxon>Eukaryota</taxon>
        <taxon>Fungi</taxon>
        <taxon>Dikarya</taxon>
        <taxon>Basidiomycota</taxon>
        <taxon>Agaricomycotina</taxon>
        <taxon>Agaricomycetes</taxon>
        <taxon>Agaricomycetidae</taxon>
        <taxon>Agaricales</taxon>
        <taxon>Marasmiineae</taxon>
        <taxon>Mycenaceae</taxon>
        <taxon>Mycena</taxon>
    </lineage>
</organism>
<dbReference type="AlphaFoldDB" id="A0A8H7CAL5"/>
<comment type="caution">
    <text evidence="8">The sequence shown here is derived from an EMBL/GenBank/DDBJ whole genome shotgun (WGS) entry which is preliminary data.</text>
</comment>
<dbReference type="Proteomes" id="UP000620124">
    <property type="component" value="Unassembled WGS sequence"/>
</dbReference>
<feature type="active site" description="Proton acceptor" evidence="5">
    <location>
        <position position="216"/>
    </location>
</feature>
<keyword evidence="3" id="KW-0378">Hydrolase</keyword>
<evidence type="ECO:0000256" key="4">
    <source>
        <dbReference type="ARBA" id="ARBA00023204"/>
    </source>
</evidence>
<evidence type="ECO:0000256" key="6">
    <source>
        <dbReference type="SAM" id="MobiDB-lite"/>
    </source>
</evidence>
<evidence type="ECO:0000313" key="8">
    <source>
        <dbReference type="EMBL" id="KAF7330325.1"/>
    </source>
</evidence>
<dbReference type="PANTHER" id="PTHR11264:SF0">
    <property type="entry name" value="URACIL-DNA GLYCOSYLASE"/>
    <property type="match status" value="1"/>
</dbReference>
<gene>
    <name evidence="8" type="ORF">MVEN_02470700</name>
</gene>
<dbReference type="Gene3D" id="3.40.470.10">
    <property type="entry name" value="Uracil-DNA glycosylase-like domain"/>
    <property type="match status" value="1"/>
</dbReference>
<feature type="region of interest" description="Disordered" evidence="6">
    <location>
        <begin position="79"/>
        <end position="111"/>
    </location>
</feature>
<protein>
    <submittedName>
        <fullName evidence="8">Uracil-DNA glycosylase</fullName>
    </submittedName>
</protein>
<evidence type="ECO:0000256" key="2">
    <source>
        <dbReference type="ARBA" id="ARBA00022763"/>
    </source>
</evidence>
<keyword evidence="4" id="KW-0234">DNA repair</keyword>
<feature type="region of interest" description="Disordered" evidence="6">
    <location>
        <begin position="1"/>
        <end position="61"/>
    </location>
</feature>
<keyword evidence="2" id="KW-0227">DNA damage</keyword>
<dbReference type="GO" id="GO:0005739">
    <property type="term" value="C:mitochondrion"/>
    <property type="evidence" value="ECO:0007669"/>
    <property type="project" value="TreeGrafter"/>
</dbReference>
<comment type="similarity">
    <text evidence="1">Belongs to the uracil-DNA glycosylase (UDG) superfamily. UNG family.</text>
</comment>
<dbReference type="PROSITE" id="PS00130">
    <property type="entry name" value="U_DNA_GLYCOSYLASE"/>
    <property type="match status" value="1"/>
</dbReference>
<feature type="domain" description="Uracil-DNA glycosylase-like" evidence="7">
    <location>
        <begin position="201"/>
        <end position="383"/>
    </location>
</feature>
<dbReference type="SMART" id="SM00987">
    <property type="entry name" value="UreE_C"/>
    <property type="match status" value="1"/>
</dbReference>
<dbReference type="CDD" id="cd10027">
    <property type="entry name" value="UDG-F1-like"/>
    <property type="match status" value="1"/>
</dbReference>
<dbReference type="GO" id="GO:0097510">
    <property type="term" value="P:base-excision repair, AP site formation via deaminated base removal"/>
    <property type="evidence" value="ECO:0007669"/>
    <property type="project" value="TreeGrafter"/>
</dbReference>
<keyword evidence="9" id="KW-1185">Reference proteome</keyword>
<feature type="compositionally biased region" description="Low complexity" evidence="6">
    <location>
        <begin position="85"/>
        <end position="109"/>
    </location>
</feature>
<dbReference type="InterPro" id="IPR036895">
    <property type="entry name" value="Uracil-DNA_glycosylase-like_sf"/>
</dbReference>
<accession>A0A8H7CAL5</accession>
<evidence type="ECO:0000256" key="1">
    <source>
        <dbReference type="ARBA" id="ARBA00008184"/>
    </source>
</evidence>
<dbReference type="InterPro" id="IPR005122">
    <property type="entry name" value="Uracil-DNA_glycosylase-like"/>
</dbReference>
<dbReference type="InterPro" id="IPR002043">
    <property type="entry name" value="UDG_fam1"/>
</dbReference>
<dbReference type="GO" id="GO:0005634">
    <property type="term" value="C:nucleus"/>
    <property type="evidence" value="ECO:0007669"/>
    <property type="project" value="TreeGrafter"/>
</dbReference>
<dbReference type="InterPro" id="IPR018085">
    <property type="entry name" value="Ura-DNA_Glyclase_AS"/>
</dbReference>
<reference evidence="8" key="1">
    <citation type="submission" date="2020-05" db="EMBL/GenBank/DDBJ databases">
        <title>Mycena genomes resolve the evolution of fungal bioluminescence.</title>
        <authorList>
            <person name="Tsai I.J."/>
        </authorList>
    </citation>
    <scope>NUCLEOTIDE SEQUENCE</scope>
    <source>
        <strain evidence="8">CCC161011</strain>
    </source>
</reference>
<sequence length="398" mass="42085">MAASDATTVYLEDVSVTSKKASAPAPPKDTEVYLDDIQVGSKKEKATPLAVPSTNTNKRQRTLFDMQFGNDAGDAKRQKLASRFTAGSSSSSTTPTSSPPTATSSATGTVTKRRMLGTQRLNSIPFSLSAFVDSLPTDARALLALECDTMGKAWLKLLADEIAQPYFLNLKRFLYSEGVKGAGDPVPKKIYPQPKDIYAWSNTPLGRVKVVILGQDPYPGAGQAHGYSFSVPPGVAVPASTPNCVLNIPPSRPRGTGTSQVGSLRAVLLLNAVLTVRANSPNSHAEKGWEAFTDRVLRVVDAYGGANLGRAGSDGKPDEPASGIGRGVVVLAWGAKAAKRVAAAGLDKHGSKHLILKSAHPSPRSADNGFFGNGHFKKANEWLEKRYGPGGGVDWCQL</sequence>
<proteinExistence type="inferred from homology"/>
<dbReference type="SMART" id="SM00986">
    <property type="entry name" value="UDG"/>
    <property type="match status" value="1"/>
</dbReference>
<dbReference type="SUPFAM" id="SSF52141">
    <property type="entry name" value="Uracil-DNA glycosylase-like"/>
    <property type="match status" value="1"/>
</dbReference>
<dbReference type="PANTHER" id="PTHR11264">
    <property type="entry name" value="URACIL-DNA GLYCOSYLASE"/>
    <property type="match status" value="1"/>
</dbReference>
<evidence type="ECO:0000256" key="3">
    <source>
        <dbReference type="ARBA" id="ARBA00022801"/>
    </source>
</evidence>
<evidence type="ECO:0000313" key="9">
    <source>
        <dbReference type="Proteomes" id="UP000620124"/>
    </source>
</evidence>
<evidence type="ECO:0000259" key="7">
    <source>
        <dbReference type="SMART" id="SM00986"/>
    </source>
</evidence>